<dbReference type="AlphaFoldDB" id="S9V8P0"/>
<organism evidence="1 2">
    <name type="scientific">Strigomonas culicis</name>
    <dbReference type="NCBI Taxonomy" id="28005"/>
    <lineage>
        <taxon>Eukaryota</taxon>
        <taxon>Discoba</taxon>
        <taxon>Euglenozoa</taxon>
        <taxon>Kinetoplastea</taxon>
        <taxon>Metakinetoplastina</taxon>
        <taxon>Trypanosomatida</taxon>
        <taxon>Trypanosomatidae</taxon>
        <taxon>Strigomonadinae</taxon>
        <taxon>Strigomonas</taxon>
    </lineage>
</organism>
<dbReference type="EMBL" id="ATMH01000144">
    <property type="protein sequence ID" value="EPY37153.1"/>
    <property type="molecule type" value="Genomic_DNA"/>
</dbReference>
<gene>
    <name evidence="1" type="ORF">STCU_00144</name>
</gene>
<name>S9V8P0_9TRYP</name>
<evidence type="ECO:0008006" key="3">
    <source>
        <dbReference type="Google" id="ProtNLM"/>
    </source>
</evidence>
<protein>
    <recommendedName>
        <fullName evidence="3">Nucleotide-diphospho-sugar transferase domain-containing protein</fullName>
    </recommendedName>
</protein>
<accession>S9V8P0</accession>
<keyword evidence="2" id="KW-1185">Reference proteome</keyword>
<evidence type="ECO:0000313" key="1">
    <source>
        <dbReference type="EMBL" id="EPY37153.1"/>
    </source>
</evidence>
<dbReference type="Proteomes" id="UP000015354">
    <property type="component" value="Unassembled WGS sequence"/>
</dbReference>
<sequence>MKKAVDVVCTMGTAECLEELRLFLTSLRVFHPHTPVVVGCTASLLDPPRSSSSSSTDASLLRPFLEKDRAITWVPCLDAYGPIDRKRMETEKGVWFPTRHADMMMEKANLMEHAFKLFGDGGADEHPTVAFMDCDVAFLGALPDLPRAAQLALSPHHIRAADELLFGEYNGGYVITSDPHSLFVWRQATMRSRYFDQASLESVAAHYKAKGSDAFVEIPPQHNYGYWRLTQSRGGDMTQEASRFSITGAKGVTQLHYSDQPLRSVHTHFFTERLEGQKNMLLFNSLILKWLRECENADYAAALSAVL</sequence>
<dbReference type="OrthoDB" id="239229at2759"/>
<proteinExistence type="predicted"/>
<comment type="caution">
    <text evidence="1">The sequence shown here is derived from an EMBL/GenBank/DDBJ whole genome shotgun (WGS) entry which is preliminary data.</text>
</comment>
<reference evidence="1 2" key="1">
    <citation type="journal article" date="2013" name="PLoS ONE">
        <title>Predicting the Proteins of Angomonas deanei, Strigomonas culicis and Their Respective Endosymbionts Reveals New Aspects of the Trypanosomatidae Family.</title>
        <authorList>
            <person name="Motta M.C."/>
            <person name="Martins A.C."/>
            <person name="de Souza S.S."/>
            <person name="Catta-Preta C.M."/>
            <person name="Silva R."/>
            <person name="Klein C.C."/>
            <person name="de Almeida L.G."/>
            <person name="de Lima Cunha O."/>
            <person name="Ciapina L.P."/>
            <person name="Brocchi M."/>
            <person name="Colabardini A.C."/>
            <person name="de Araujo Lima B."/>
            <person name="Machado C.R."/>
            <person name="de Almeida Soares C.M."/>
            <person name="Probst C.M."/>
            <person name="de Menezes C.B."/>
            <person name="Thompson C.E."/>
            <person name="Bartholomeu D.C."/>
            <person name="Gradia D.F."/>
            <person name="Pavoni D.P."/>
            <person name="Grisard E.C."/>
            <person name="Fantinatti-Garboggini F."/>
            <person name="Marchini F.K."/>
            <person name="Rodrigues-Luiz G.F."/>
            <person name="Wagner G."/>
            <person name="Goldman G.H."/>
            <person name="Fietto J.L."/>
            <person name="Elias M.C."/>
            <person name="Goldman M.H."/>
            <person name="Sagot M.F."/>
            <person name="Pereira M."/>
            <person name="Stoco P.H."/>
            <person name="de Mendonca-Neto R.P."/>
            <person name="Teixeira S.M."/>
            <person name="Maciel T.E."/>
            <person name="de Oliveira Mendes T.A."/>
            <person name="Urmenyi T.P."/>
            <person name="de Souza W."/>
            <person name="Schenkman S."/>
            <person name="de Vasconcelos A.T."/>
        </authorList>
    </citation>
    <scope>NUCLEOTIDE SEQUENCE [LARGE SCALE GENOMIC DNA]</scope>
</reference>
<evidence type="ECO:0000313" key="2">
    <source>
        <dbReference type="Proteomes" id="UP000015354"/>
    </source>
</evidence>